<keyword evidence="1" id="KW-0732">Signal</keyword>
<name>A0A165HXN7_XYLHT</name>
<evidence type="ECO:0000313" key="3">
    <source>
        <dbReference type="Proteomes" id="UP000076632"/>
    </source>
</evidence>
<dbReference type="InParanoid" id="A0A165HXN7"/>
<evidence type="ECO:0000256" key="1">
    <source>
        <dbReference type="SAM" id="SignalP"/>
    </source>
</evidence>
<proteinExistence type="predicted"/>
<organism evidence="2 3">
    <name type="scientific">Xylona heveae (strain CBS 132557 / TC161)</name>
    <dbReference type="NCBI Taxonomy" id="1328760"/>
    <lineage>
        <taxon>Eukaryota</taxon>
        <taxon>Fungi</taxon>
        <taxon>Dikarya</taxon>
        <taxon>Ascomycota</taxon>
        <taxon>Pezizomycotina</taxon>
        <taxon>Xylonomycetes</taxon>
        <taxon>Xylonales</taxon>
        <taxon>Xylonaceae</taxon>
        <taxon>Xylona</taxon>
    </lineage>
</organism>
<sequence>MDVSCLSSYLLLTCNMFLVQYSSCNSPFRSKKICVKTPSLIPPLVYQGIASLYIPLLRARTHPQSLHQRLIIPSQVYPMKPNSRFVFPHA</sequence>
<gene>
    <name evidence="2" type="ORF">L228DRAFT_88038</name>
</gene>
<dbReference type="EMBL" id="KV407456">
    <property type="protein sequence ID" value="KZF24070.1"/>
    <property type="molecule type" value="Genomic_DNA"/>
</dbReference>
<dbReference type="Proteomes" id="UP000076632">
    <property type="component" value="Unassembled WGS sequence"/>
</dbReference>
<evidence type="ECO:0000313" key="2">
    <source>
        <dbReference type="EMBL" id="KZF24070.1"/>
    </source>
</evidence>
<accession>A0A165HXN7</accession>
<keyword evidence="3" id="KW-1185">Reference proteome</keyword>
<dbReference type="AlphaFoldDB" id="A0A165HXN7"/>
<reference evidence="2 3" key="1">
    <citation type="journal article" date="2016" name="Fungal Biol.">
        <title>The genome of Xylona heveae provides a window into fungal endophytism.</title>
        <authorList>
            <person name="Gazis R."/>
            <person name="Kuo A."/>
            <person name="Riley R."/>
            <person name="LaButti K."/>
            <person name="Lipzen A."/>
            <person name="Lin J."/>
            <person name="Amirebrahimi M."/>
            <person name="Hesse C.N."/>
            <person name="Spatafora J.W."/>
            <person name="Henrissat B."/>
            <person name="Hainaut M."/>
            <person name="Grigoriev I.V."/>
            <person name="Hibbett D.S."/>
        </authorList>
    </citation>
    <scope>NUCLEOTIDE SEQUENCE [LARGE SCALE GENOMIC DNA]</scope>
    <source>
        <strain evidence="2 3">TC161</strain>
    </source>
</reference>
<protein>
    <submittedName>
        <fullName evidence="2">Uncharacterized protein</fullName>
    </submittedName>
</protein>
<feature type="chain" id="PRO_5007858935" evidence="1">
    <location>
        <begin position="25"/>
        <end position="90"/>
    </location>
</feature>
<dbReference type="RefSeq" id="XP_018189625.1">
    <property type="nucleotide sequence ID" value="XM_018336934.1"/>
</dbReference>
<feature type="signal peptide" evidence="1">
    <location>
        <begin position="1"/>
        <end position="24"/>
    </location>
</feature>
<dbReference type="GeneID" id="28902071"/>